<evidence type="ECO:0000313" key="12">
    <source>
        <dbReference type="Proteomes" id="UP000005010"/>
    </source>
</evidence>
<keyword evidence="4 9" id="KW-0028">Amino-acid biosynthesis</keyword>
<dbReference type="RefSeq" id="WP_014660552.1">
    <property type="nucleotide sequence ID" value="NC_017737.1"/>
</dbReference>
<dbReference type="NCBIfam" id="TIGR00262">
    <property type="entry name" value="trpA"/>
    <property type="match status" value="1"/>
</dbReference>
<organism evidence="11 12">
    <name type="scientific">Helicobacter cetorum (strain ATCC BAA-429 / MIT 00-7128)</name>
    <dbReference type="NCBI Taxonomy" id="182217"/>
    <lineage>
        <taxon>Bacteria</taxon>
        <taxon>Pseudomonadati</taxon>
        <taxon>Campylobacterota</taxon>
        <taxon>Epsilonproteobacteria</taxon>
        <taxon>Campylobacterales</taxon>
        <taxon>Helicobacteraceae</taxon>
        <taxon>Helicobacter</taxon>
    </lineage>
</organism>
<feature type="active site" description="Proton acceptor" evidence="9">
    <location>
        <position position="59"/>
    </location>
</feature>
<dbReference type="EMBL" id="CP003479">
    <property type="protein sequence ID" value="AFI03680.1"/>
    <property type="molecule type" value="Genomic_DNA"/>
</dbReference>
<dbReference type="HOGENOM" id="CLU_016734_0_2_7"/>
<dbReference type="UniPathway" id="UPA00035">
    <property type="reaction ID" value="UER00044"/>
</dbReference>
<dbReference type="HAMAP" id="MF_00131">
    <property type="entry name" value="Trp_synth_alpha"/>
    <property type="match status" value="1"/>
</dbReference>
<keyword evidence="5 9" id="KW-0822">Tryptophan biosynthesis</keyword>
<comment type="catalytic activity">
    <reaction evidence="8 9">
        <text>(1S,2R)-1-C-(indol-3-yl)glycerol 3-phosphate + L-serine = D-glyceraldehyde 3-phosphate + L-tryptophan + H2O</text>
        <dbReference type="Rhea" id="RHEA:10532"/>
        <dbReference type="ChEBI" id="CHEBI:15377"/>
        <dbReference type="ChEBI" id="CHEBI:33384"/>
        <dbReference type="ChEBI" id="CHEBI:57912"/>
        <dbReference type="ChEBI" id="CHEBI:58866"/>
        <dbReference type="ChEBI" id="CHEBI:59776"/>
        <dbReference type="EC" id="4.2.1.20"/>
    </reaction>
</comment>
<evidence type="ECO:0000313" key="11">
    <source>
        <dbReference type="EMBL" id="AFI03680.1"/>
    </source>
</evidence>
<reference evidence="12" key="1">
    <citation type="submission" date="2012-04" db="EMBL/GenBank/DDBJ databases">
        <title>Complete genome sequence of Helicobacter cetorum strain MIT 00-7128.</title>
        <authorList>
            <person name="Kersulyte D."/>
            <person name="Berg D.E."/>
        </authorList>
    </citation>
    <scope>NUCLEOTIDE SEQUENCE [LARGE SCALE GENOMIC DNA]</scope>
    <source>
        <strain evidence="12">MIT 00-7128</strain>
    </source>
</reference>
<dbReference type="SUPFAM" id="SSF51366">
    <property type="entry name" value="Ribulose-phoshate binding barrel"/>
    <property type="match status" value="1"/>
</dbReference>
<protein>
    <recommendedName>
        <fullName evidence="9">Tryptophan synthase alpha chain</fullName>
        <ecNumber evidence="9">4.2.1.20</ecNumber>
    </recommendedName>
</protein>
<dbReference type="STRING" id="182217.HCW_01975"/>
<feature type="active site" description="Proton acceptor" evidence="9">
    <location>
        <position position="48"/>
    </location>
</feature>
<comment type="pathway">
    <text evidence="2 9">Amino-acid biosynthesis; L-tryptophan biosynthesis; L-tryptophan from chorismate: step 5/5.</text>
</comment>
<dbReference type="EC" id="4.2.1.20" evidence="9"/>
<evidence type="ECO:0000256" key="8">
    <source>
        <dbReference type="ARBA" id="ARBA00049047"/>
    </source>
</evidence>
<accession>I0EL61</accession>
<comment type="subunit">
    <text evidence="3 9">Tetramer of two alpha and two beta chains.</text>
</comment>
<dbReference type="CDD" id="cd04724">
    <property type="entry name" value="Tryptophan_synthase_alpha"/>
    <property type="match status" value="1"/>
</dbReference>
<dbReference type="GO" id="GO:0005829">
    <property type="term" value="C:cytosol"/>
    <property type="evidence" value="ECO:0007669"/>
    <property type="project" value="TreeGrafter"/>
</dbReference>
<dbReference type="KEGG" id="hce:HCW_01975"/>
<dbReference type="Pfam" id="PF00290">
    <property type="entry name" value="Trp_syntA"/>
    <property type="match status" value="1"/>
</dbReference>
<evidence type="ECO:0000256" key="3">
    <source>
        <dbReference type="ARBA" id="ARBA00011270"/>
    </source>
</evidence>
<gene>
    <name evidence="9 11" type="primary">trpA</name>
    <name evidence="11" type="ordered locus">HCW_01975</name>
</gene>
<dbReference type="FunFam" id="3.20.20.70:FF:000037">
    <property type="entry name" value="Tryptophan synthase alpha chain"/>
    <property type="match status" value="1"/>
</dbReference>
<name>I0EL61_HELC0</name>
<dbReference type="PANTHER" id="PTHR43406">
    <property type="entry name" value="TRYPTOPHAN SYNTHASE, ALPHA CHAIN"/>
    <property type="match status" value="1"/>
</dbReference>
<dbReference type="PATRIC" id="fig|182217.3.peg.413"/>
<proteinExistence type="inferred from homology"/>
<evidence type="ECO:0000256" key="7">
    <source>
        <dbReference type="ARBA" id="ARBA00023239"/>
    </source>
</evidence>
<evidence type="ECO:0000256" key="1">
    <source>
        <dbReference type="ARBA" id="ARBA00003365"/>
    </source>
</evidence>
<evidence type="ECO:0000256" key="2">
    <source>
        <dbReference type="ARBA" id="ARBA00004733"/>
    </source>
</evidence>
<evidence type="ECO:0000256" key="5">
    <source>
        <dbReference type="ARBA" id="ARBA00022822"/>
    </source>
</evidence>
<evidence type="ECO:0000256" key="4">
    <source>
        <dbReference type="ARBA" id="ARBA00022605"/>
    </source>
</evidence>
<dbReference type="eggNOG" id="COG0159">
    <property type="taxonomic scope" value="Bacteria"/>
</dbReference>
<sequence>MRYENMFETLKRQEKMAFIPFVTLGDPNYEWSFEIIKTLIDSHVSALELGFGFSDPVADGAIIQASNLRALKHAKMDKNFKLLKEIREHNAHIPIGLLVYANLIVAFGIEKFYATAKECGVDSILIADMPLIEKELVEKHAKKHEIKQVFIASPNANLKDLEQVANNSQGYIYTLARSGVTGASNTLENDANNIIKTLKSLCATPCLLGFGISKKEHVKNARNMGASGVICGSALVKIIEENLSNKNAMLEKIKGFVEEMMK</sequence>
<dbReference type="InterPro" id="IPR013785">
    <property type="entry name" value="Aldolase_TIM"/>
</dbReference>
<dbReference type="InterPro" id="IPR011060">
    <property type="entry name" value="RibuloseP-bd_barrel"/>
</dbReference>
<dbReference type="InterPro" id="IPR002028">
    <property type="entry name" value="Trp_synthase_suA"/>
</dbReference>
<evidence type="ECO:0000256" key="6">
    <source>
        <dbReference type="ARBA" id="ARBA00023141"/>
    </source>
</evidence>
<dbReference type="GO" id="GO:0004834">
    <property type="term" value="F:tryptophan synthase activity"/>
    <property type="evidence" value="ECO:0007669"/>
    <property type="project" value="UniProtKB-UniRule"/>
</dbReference>
<evidence type="ECO:0000256" key="9">
    <source>
        <dbReference type="HAMAP-Rule" id="MF_00131"/>
    </source>
</evidence>
<dbReference type="Proteomes" id="UP000005010">
    <property type="component" value="Chromosome"/>
</dbReference>
<evidence type="ECO:0000256" key="10">
    <source>
        <dbReference type="RuleBase" id="RU003662"/>
    </source>
</evidence>
<dbReference type="AlphaFoldDB" id="I0EL61"/>
<comment type="similarity">
    <text evidence="9 10">Belongs to the TrpA family.</text>
</comment>
<keyword evidence="6 9" id="KW-0057">Aromatic amino acid biosynthesis</keyword>
<dbReference type="Gene3D" id="3.20.20.70">
    <property type="entry name" value="Aldolase class I"/>
    <property type="match status" value="1"/>
</dbReference>
<keyword evidence="12" id="KW-1185">Reference proteome</keyword>
<keyword evidence="7 9" id="KW-0456">Lyase</keyword>
<comment type="function">
    <text evidence="1 9">The alpha subunit is responsible for the aldol cleavage of indoleglycerol phosphate to indole and glyceraldehyde 3-phosphate.</text>
</comment>
<dbReference type="PANTHER" id="PTHR43406:SF1">
    <property type="entry name" value="TRYPTOPHAN SYNTHASE ALPHA CHAIN, CHLOROPLASTIC"/>
    <property type="match status" value="1"/>
</dbReference>